<keyword evidence="3" id="KW-1185">Reference proteome</keyword>
<dbReference type="OrthoDB" id="435402at2759"/>
<organism evidence="3">
    <name type="scientific">Laccaria bicolor (strain S238N-H82 / ATCC MYA-4686)</name>
    <name type="common">Bicoloured deceiver</name>
    <name type="synonym">Laccaria laccata var. bicolor</name>
    <dbReference type="NCBI Taxonomy" id="486041"/>
    <lineage>
        <taxon>Eukaryota</taxon>
        <taxon>Fungi</taxon>
        <taxon>Dikarya</taxon>
        <taxon>Basidiomycota</taxon>
        <taxon>Agaricomycotina</taxon>
        <taxon>Agaricomycetes</taxon>
        <taxon>Agaricomycetidae</taxon>
        <taxon>Agaricales</taxon>
        <taxon>Agaricineae</taxon>
        <taxon>Hydnangiaceae</taxon>
        <taxon>Laccaria</taxon>
    </lineage>
</organism>
<protein>
    <submittedName>
        <fullName evidence="2">Predicted protein</fullName>
    </submittedName>
</protein>
<dbReference type="AlphaFoldDB" id="B0CZU8"/>
<feature type="compositionally biased region" description="Polar residues" evidence="1">
    <location>
        <begin position="406"/>
        <end position="420"/>
    </location>
</feature>
<sequence length="652" mass="70873">MPDQAEIIPDPTLIDVSTENTLVTMIPRHKFTFPPWPAPPEGVTIMSFKNFKQRGIQIVPGQYEEEVDTLGIITVAVKTRHSNDVCKTNTKRKKRAEENAKKAAAGIKKDLWEEWEDKESTRMTTAHVHITSSEKIQQAAADFRSGRPWPKTIDSQHNPERIWHQFLNFCGLGDNAPQPKKKLHIKAFKADGDDDDDDFSDDDNGELADANVKERKISSFVDDPETTIKIFMSSYSRHKGLIWAEDNLKAIPRLMGFWIDFLLRNKVFPSSEVGKLKRAKDVTTLALKEYPLTAKISKIIPDEFSAGCNECWGTKADGYKTLTLDLPPAPPAPVVPAEDTDVTMSSGHITEVADTETSAATEASTTTEIPDESGWGANSASAWPGADDGGWGTTTNSSGWGTIDTSDSAGSIWSNSNTIQPGGKEPTTDDFIWSSSKPTSLLPLLGPTALPLTHVPGIVESSMRRVKSINLPPQTVATAPVSEGGPDAEAVELELEKRFARVVLSPWLDWDGGEIPAFSKPRILESSVGEVVDPLSSAPSPPPVQAGTTAKKPHDPLTDDITVLLKLSTAQELSEGVGLAGTWVQLVRVPKVVHADAERGEGGEPPAKKKKKSKSKSSAALKKGGYWYVDDLTVTVPSFWAVVGAAKEEVET</sequence>
<dbReference type="STRING" id="486041.B0CZU8"/>
<dbReference type="EMBL" id="DS547094">
    <property type="protein sequence ID" value="EDR12214.1"/>
    <property type="molecule type" value="Genomic_DNA"/>
</dbReference>
<accession>B0CZU8</accession>
<proteinExistence type="predicted"/>
<dbReference type="RefSeq" id="XP_001876478.1">
    <property type="nucleotide sequence ID" value="XM_001876443.1"/>
</dbReference>
<dbReference type="GeneID" id="6072542"/>
<dbReference type="KEGG" id="lbc:LACBIDRAFT_311368"/>
<evidence type="ECO:0000313" key="2">
    <source>
        <dbReference type="EMBL" id="EDR12214.1"/>
    </source>
</evidence>
<dbReference type="InParanoid" id="B0CZU8"/>
<name>B0CZU8_LACBS</name>
<dbReference type="Proteomes" id="UP000001194">
    <property type="component" value="Unassembled WGS sequence"/>
</dbReference>
<feature type="region of interest" description="Disordered" evidence="1">
    <location>
        <begin position="597"/>
        <end position="619"/>
    </location>
</feature>
<gene>
    <name evidence="2" type="ORF">LACBIDRAFT_311368</name>
</gene>
<feature type="region of interest" description="Disordered" evidence="1">
    <location>
        <begin position="356"/>
        <end position="376"/>
    </location>
</feature>
<evidence type="ECO:0000313" key="3">
    <source>
        <dbReference type="Proteomes" id="UP000001194"/>
    </source>
</evidence>
<evidence type="ECO:0000256" key="1">
    <source>
        <dbReference type="SAM" id="MobiDB-lite"/>
    </source>
</evidence>
<feature type="region of interest" description="Disordered" evidence="1">
    <location>
        <begin position="406"/>
        <end position="426"/>
    </location>
</feature>
<dbReference type="HOGENOM" id="CLU_015635_0_0_1"/>
<reference evidence="2 3" key="1">
    <citation type="journal article" date="2008" name="Nature">
        <title>The genome of Laccaria bicolor provides insights into mycorrhizal symbiosis.</title>
        <authorList>
            <person name="Martin F."/>
            <person name="Aerts A."/>
            <person name="Ahren D."/>
            <person name="Brun A."/>
            <person name="Danchin E.G.J."/>
            <person name="Duchaussoy F."/>
            <person name="Gibon J."/>
            <person name="Kohler A."/>
            <person name="Lindquist E."/>
            <person name="Pereda V."/>
            <person name="Salamov A."/>
            <person name="Shapiro H.J."/>
            <person name="Wuyts J."/>
            <person name="Blaudez D."/>
            <person name="Buee M."/>
            <person name="Brokstein P."/>
            <person name="Canbaeck B."/>
            <person name="Cohen D."/>
            <person name="Courty P.E."/>
            <person name="Coutinho P.M."/>
            <person name="Delaruelle C."/>
            <person name="Detter J.C."/>
            <person name="Deveau A."/>
            <person name="DiFazio S."/>
            <person name="Duplessis S."/>
            <person name="Fraissinet-Tachet L."/>
            <person name="Lucic E."/>
            <person name="Frey-Klett P."/>
            <person name="Fourrey C."/>
            <person name="Feussner I."/>
            <person name="Gay G."/>
            <person name="Grimwood J."/>
            <person name="Hoegger P.J."/>
            <person name="Jain P."/>
            <person name="Kilaru S."/>
            <person name="Labbe J."/>
            <person name="Lin Y.C."/>
            <person name="Legue V."/>
            <person name="Le Tacon F."/>
            <person name="Marmeisse R."/>
            <person name="Melayah D."/>
            <person name="Montanini B."/>
            <person name="Muratet M."/>
            <person name="Nehls U."/>
            <person name="Niculita-Hirzel H."/>
            <person name="Oudot-Le Secq M.P."/>
            <person name="Peter M."/>
            <person name="Quesneville H."/>
            <person name="Rajashekar B."/>
            <person name="Reich M."/>
            <person name="Rouhier N."/>
            <person name="Schmutz J."/>
            <person name="Yin T."/>
            <person name="Chalot M."/>
            <person name="Henrissat B."/>
            <person name="Kuees U."/>
            <person name="Lucas S."/>
            <person name="Van de Peer Y."/>
            <person name="Podila G.K."/>
            <person name="Polle A."/>
            <person name="Pukkila P.J."/>
            <person name="Richardson P.M."/>
            <person name="Rouze P."/>
            <person name="Sanders I.R."/>
            <person name="Stajich J.E."/>
            <person name="Tunlid A."/>
            <person name="Tuskan G."/>
            <person name="Grigoriev I.V."/>
        </authorList>
    </citation>
    <scope>NUCLEOTIDE SEQUENCE [LARGE SCALE GENOMIC DNA]</scope>
    <source>
        <strain evidence="3">S238N-H82 / ATCC MYA-4686</strain>
    </source>
</reference>
<feature type="compositionally biased region" description="Low complexity" evidence="1">
    <location>
        <begin position="356"/>
        <end position="368"/>
    </location>
</feature>
<feature type="region of interest" description="Disordered" evidence="1">
    <location>
        <begin position="532"/>
        <end position="555"/>
    </location>
</feature>